<evidence type="ECO:0000313" key="12">
    <source>
        <dbReference type="Proteomes" id="UP001247754"/>
    </source>
</evidence>
<dbReference type="Pfam" id="PF04290">
    <property type="entry name" value="DctQ"/>
    <property type="match status" value="1"/>
</dbReference>
<feature type="transmembrane region" description="Helical" evidence="9">
    <location>
        <begin position="52"/>
        <end position="71"/>
    </location>
</feature>
<evidence type="ECO:0000256" key="1">
    <source>
        <dbReference type="ARBA" id="ARBA00004429"/>
    </source>
</evidence>
<accession>A0ABU1F3P2</accession>
<dbReference type="EMBL" id="JAVKPH010000001">
    <property type="protein sequence ID" value="MDR5651069.1"/>
    <property type="molecule type" value="Genomic_DNA"/>
</dbReference>
<evidence type="ECO:0000256" key="9">
    <source>
        <dbReference type="RuleBase" id="RU369079"/>
    </source>
</evidence>
<evidence type="ECO:0000259" key="10">
    <source>
        <dbReference type="Pfam" id="PF04290"/>
    </source>
</evidence>
<gene>
    <name evidence="11" type="ORF">RGD00_00505</name>
</gene>
<evidence type="ECO:0000256" key="7">
    <source>
        <dbReference type="ARBA" id="ARBA00023136"/>
    </source>
</evidence>
<feature type="transmembrane region" description="Helical" evidence="9">
    <location>
        <begin position="150"/>
        <end position="173"/>
    </location>
</feature>
<sequence length="195" mass="20530">MRAGALLLRIDRRLAQAEAALAGVMTAVVLVVMVLATAMRATGRPLIWADEAAISAMVWAGFMGAAALFAGQRHMAVTLLDEMLGETGRRRLGRVVSVLMLVGFLGLDWIVWRWFDPVGLIRAGGGQALAAQSFNYLYIEPTQTLGFAKVWVWAVLPLFALGGTVHALVALVAPAQAARAHAAADAARAAGQAAA</sequence>
<dbReference type="PANTHER" id="PTHR35011">
    <property type="entry name" value="2,3-DIKETO-L-GULONATE TRAP TRANSPORTER SMALL PERMEASE PROTEIN YIAM"/>
    <property type="match status" value="1"/>
</dbReference>
<evidence type="ECO:0000256" key="3">
    <source>
        <dbReference type="ARBA" id="ARBA00022475"/>
    </source>
</evidence>
<feature type="domain" description="Tripartite ATP-independent periplasmic transporters DctQ component" evidence="10">
    <location>
        <begin position="30"/>
        <end position="173"/>
    </location>
</feature>
<dbReference type="Proteomes" id="UP001247754">
    <property type="component" value="Unassembled WGS sequence"/>
</dbReference>
<keyword evidence="3" id="KW-1003">Cell membrane</keyword>
<name>A0ABU1F3P2_9RHOB</name>
<comment type="subcellular location">
    <subcellularLocation>
        <location evidence="1 9">Cell inner membrane</location>
        <topology evidence="1 9">Multi-pass membrane protein</topology>
    </subcellularLocation>
</comment>
<evidence type="ECO:0000256" key="5">
    <source>
        <dbReference type="ARBA" id="ARBA00022692"/>
    </source>
</evidence>
<keyword evidence="6 9" id="KW-1133">Transmembrane helix</keyword>
<evidence type="ECO:0000256" key="8">
    <source>
        <dbReference type="ARBA" id="ARBA00038436"/>
    </source>
</evidence>
<keyword evidence="12" id="KW-1185">Reference proteome</keyword>
<evidence type="ECO:0000256" key="4">
    <source>
        <dbReference type="ARBA" id="ARBA00022519"/>
    </source>
</evidence>
<reference evidence="11 12" key="1">
    <citation type="submission" date="2023-09" db="EMBL/GenBank/DDBJ databases">
        <title>Xinfangfangia sedmenti sp. nov., isolated the sedment.</title>
        <authorList>
            <person name="Xu L."/>
        </authorList>
    </citation>
    <scope>NUCLEOTIDE SEQUENCE [LARGE SCALE GENOMIC DNA]</scope>
    <source>
        <strain evidence="11 12">LG-4</strain>
    </source>
</reference>
<feature type="transmembrane region" description="Helical" evidence="9">
    <location>
        <begin position="92"/>
        <end position="112"/>
    </location>
</feature>
<keyword evidence="2 9" id="KW-0813">Transport</keyword>
<feature type="transmembrane region" description="Helical" evidence="9">
    <location>
        <begin position="20"/>
        <end position="40"/>
    </location>
</feature>
<evidence type="ECO:0000256" key="2">
    <source>
        <dbReference type="ARBA" id="ARBA00022448"/>
    </source>
</evidence>
<comment type="subunit">
    <text evidence="9">The complex comprises the extracytoplasmic solute receptor protein and the two transmembrane proteins.</text>
</comment>
<comment type="caution">
    <text evidence="11">The sequence shown here is derived from an EMBL/GenBank/DDBJ whole genome shotgun (WGS) entry which is preliminary data.</text>
</comment>
<dbReference type="InterPro" id="IPR007387">
    <property type="entry name" value="TRAP_DctQ"/>
</dbReference>
<keyword evidence="7 9" id="KW-0472">Membrane</keyword>
<evidence type="ECO:0000256" key="6">
    <source>
        <dbReference type="ARBA" id="ARBA00022989"/>
    </source>
</evidence>
<dbReference type="RefSeq" id="WP_310455111.1">
    <property type="nucleotide sequence ID" value="NZ_JAVKPH010000001.1"/>
</dbReference>
<keyword evidence="5 9" id="KW-0812">Transmembrane</keyword>
<comment type="function">
    <text evidence="9">Part of the tripartite ATP-independent periplasmic (TRAP) transport system.</text>
</comment>
<proteinExistence type="inferred from homology"/>
<protein>
    <recommendedName>
        <fullName evidence="9">TRAP transporter small permease protein</fullName>
    </recommendedName>
</protein>
<organism evidence="11 12">
    <name type="scientific">Ruixingdingia sedimenti</name>
    <dbReference type="NCBI Taxonomy" id="3073604"/>
    <lineage>
        <taxon>Bacteria</taxon>
        <taxon>Pseudomonadati</taxon>
        <taxon>Pseudomonadota</taxon>
        <taxon>Alphaproteobacteria</taxon>
        <taxon>Rhodobacterales</taxon>
        <taxon>Paracoccaceae</taxon>
        <taxon>Ruixingdingia</taxon>
    </lineage>
</organism>
<comment type="similarity">
    <text evidence="8 9">Belongs to the TRAP transporter small permease family.</text>
</comment>
<dbReference type="PANTHER" id="PTHR35011:SF2">
    <property type="entry name" value="2,3-DIKETO-L-GULONATE TRAP TRANSPORTER SMALL PERMEASE PROTEIN YIAM"/>
    <property type="match status" value="1"/>
</dbReference>
<evidence type="ECO:0000313" key="11">
    <source>
        <dbReference type="EMBL" id="MDR5651069.1"/>
    </source>
</evidence>
<keyword evidence="4 9" id="KW-0997">Cell inner membrane</keyword>
<dbReference type="InterPro" id="IPR055348">
    <property type="entry name" value="DctQ"/>
</dbReference>